<sequence length="213" mass="23826">MVKPIRMVPRDSEVTARYLLFKSVWRELRGEGWIRKPPPRRSLDDRYKYIGPNGHPDGTVGIDFFLGKEAVLEYYANVLRSRARVSARLSSTTTSPATTPNTLGDAQLAAAQEVVRRDYLRDIEAADFRHRARIAEGKLDIMLYARLHLILHLMLHCIISFLLASRQAAVRGTENTPVRRAAYIDDVRVAAARAIARESALRAGIGNSAGSTE</sequence>
<reference evidence="1" key="1">
    <citation type="submission" date="2021-01" db="EMBL/GenBank/DDBJ databases">
        <title>Phytophthora aleatoria, a newly-described species from Pinus radiata is distinct from Phytophthora cactorum isolates based on comparative genomics.</title>
        <authorList>
            <person name="Mcdougal R."/>
            <person name="Panda P."/>
            <person name="Williams N."/>
            <person name="Studholme D.J."/>
        </authorList>
    </citation>
    <scope>NUCLEOTIDE SEQUENCE</scope>
    <source>
        <strain evidence="1">NZFS 4037</strain>
    </source>
</reference>
<organism evidence="1 2">
    <name type="scientific">Phytophthora aleatoria</name>
    <dbReference type="NCBI Taxonomy" id="2496075"/>
    <lineage>
        <taxon>Eukaryota</taxon>
        <taxon>Sar</taxon>
        <taxon>Stramenopiles</taxon>
        <taxon>Oomycota</taxon>
        <taxon>Peronosporomycetes</taxon>
        <taxon>Peronosporales</taxon>
        <taxon>Peronosporaceae</taxon>
        <taxon>Phytophthora</taxon>
    </lineage>
</organism>
<accession>A0A8J5MCA3</accession>
<comment type="caution">
    <text evidence="1">The sequence shown here is derived from an EMBL/GenBank/DDBJ whole genome shotgun (WGS) entry which is preliminary data.</text>
</comment>
<name>A0A8J5MCA3_9STRA</name>
<gene>
    <name evidence="1" type="ORF">JG688_00017278</name>
</gene>
<evidence type="ECO:0000313" key="1">
    <source>
        <dbReference type="EMBL" id="KAG6944080.1"/>
    </source>
</evidence>
<dbReference type="PANTHER" id="PTHR37069:SF2">
    <property type="entry name" value="PIGGYBAC TRANSPOSABLE ELEMENT-DERIVED PROTEIN DOMAIN-CONTAINING PROTEIN"/>
    <property type="match status" value="1"/>
</dbReference>
<dbReference type="PANTHER" id="PTHR37069">
    <property type="entry name" value="DDE_TNP_1_7 DOMAIN-CONTAINING PROTEIN"/>
    <property type="match status" value="1"/>
</dbReference>
<keyword evidence="2" id="KW-1185">Reference proteome</keyword>
<proteinExistence type="predicted"/>
<dbReference type="Proteomes" id="UP000709295">
    <property type="component" value="Unassembled WGS sequence"/>
</dbReference>
<dbReference type="AlphaFoldDB" id="A0A8J5MCA3"/>
<dbReference type="EMBL" id="JAENGY010002480">
    <property type="protein sequence ID" value="KAG6944080.1"/>
    <property type="molecule type" value="Genomic_DNA"/>
</dbReference>
<protein>
    <submittedName>
        <fullName evidence="1">Uncharacterized protein</fullName>
    </submittedName>
</protein>
<evidence type="ECO:0000313" key="2">
    <source>
        <dbReference type="Proteomes" id="UP000709295"/>
    </source>
</evidence>